<dbReference type="InterPro" id="IPR050204">
    <property type="entry name" value="AraC_XylS_family_regulators"/>
</dbReference>
<sequence>MADAYFPHELRPLGGGREPRLTLRTLDLGPVLVGHVGWGADVGIECDYPGAYEVNLPLTGHLESRGRHGPVSSVAGQGTVFRADTPSLISHWDATCTVLGVKFDSAWLDRESERVLGTDRTGLRAELPDQLQLDAGRAHAWRQVVDSLAAHLQSPELFADVAPVRQQLAGAVAAGFLLASCPDSPAGAPARPRAIRRLLDQLHDDPARAWTASEMAAVADTTVRRLQEGFRRWVGTTPTEYLTGLRLRRAHADLVGPAAPTISDVAARWGFSSASRFAAVYRARYGKPPSQARD</sequence>
<proteinExistence type="predicted"/>
<dbReference type="InterPro" id="IPR009057">
    <property type="entry name" value="Homeodomain-like_sf"/>
</dbReference>
<dbReference type="InterPro" id="IPR035418">
    <property type="entry name" value="AraC-bd_2"/>
</dbReference>
<reference evidence="5 6" key="1">
    <citation type="journal article" date="2019" name="Int. J. Syst. Evol. Microbiol.">
        <title>The Global Catalogue of Microorganisms (GCM) 10K type strain sequencing project: providing services to taxonomists for standard genome sequencing and annotation.</title>
        <authorList>
            <consortium name="The Broad Institute Genomics Platform"/>
            <consortium name="The Broad Institute Genome Sequencing Center for Infectious Disease"/>
            <person name="Wu L."/>
            <person name="Ma J."/>
        </authorList>
    </citation>
    <scope>NUCLEOTIDE SEQUENCE [LARGE SCALE GENOMIC DNA]</scope>
    <source>
        <strain evidence="5 6">JCM 13023</strain>
    </source>
</reference>
<accession>A0ABN1W6N2</accession>
<keyword evidence="3" id="KW-0804">Transcription</keyword>
<feature type="domain" description="HTH araC/xylS-type" evidence="4">
    <location>
        <begin position="196"/>
        <end position="294"/>
    </location>
</feature>
<dbReference type="Pfam" id="PF14525">
    <property type="entry name" value="AraC_binding_2"/>
    <property type="match status" value="1"/>
</dbReference>
<dbReference type="PROSITE" id="PS01124">
    <property type="entry name" value="HTH_ARAC_FAMILY_2"/>
    <property type="match status" value="1"/>
</dbReference>
<keyword evidence="6" id="KW-1185">Reference proteome</keyword>
<comment type="caution">
    <text evidence="5">The sequence shown here is derived from an EMBL/GenBank/DDBJ whole genome shotgun (WGS) entry which is preliminary data.</text>
</comment>
<dbReference type="PRINTS" id="PR00032">
    <property type="entry name" value="HTHARAC"/>
</dbReference>
<evidence type="ECO:0000256" key="3">
    <source>
        <dbReference type="ARBA" id="ARBA00023163"/>
    </source>
</evidence>
<gene>
    <name evidence="5" type="ORF">GCM10009676_18500</name>
</gene>
<evidence type="ECO:0000259" key="4">
    <source>
        <dbReference type="PROSITE" id="PS01124"/>
    </source>
</evidence>
<keyword evidence="2" id="KW-0238">DNA-binding</keyword>
<evidence type="ECO:0000313" key="5">
    <source>
        <dbReference type="EMBL" id="GAA1234967.1"/>
    </source>
</evidence>
<dbReference type="SUPFAM" id="SSF46689">
    <property type="entry name" value="Homeodomain-like"/>
    <property type="match status" value="2"/>
</dbReference>
<dbReference type="InterPro" id="IPR020449">
    <property type="entry name" value="Tscrpt_reg_AraC-type_HTH"/>
</dbReference>
<dbReference type="SMART" id="SM00342">
    <property type="entry name" value="HTH_ARAC"/>
    <property type="match status" value="1"/>
</dbReference>
<name>A0ABN1W6N2_9PSEU</name>
<keyword evidence="1" id="KW-0805">Transcription regulation</keyword>
<organism evidence="5 6">
    <name type="scientific">Prauserella halophila</name>
    <dbReference type="NCBI Taxonomy" id="185641"/>
    <lineage>
        <taxon>Bacteria</taxon>
        <taxon>Bacillati</taxon>
        <taxon>Actinomycetota</taxon>
        <taxon>Actinomycetes</taxon>
        <taxon>Pseudonocardiales</taxon>
        <taxon>Pseudonocardiaceae</taxon>
        <taxon>Prauserella</taxon>
    </lineage>
</organism>
<evidence type="ECO:0000313" key="6">
    <source>
        <dbReference type="Proteomes" id="UP001500653"/>
    </source>
</evidence>
<dbReference type="InterPro" id="IPR018060">
    <property type="entry name" value="HTH_AraC"/>
</dbReference>
<evidence type="ECO:0000256" key="1">
    <source>
        <dbReference type="ARBA" id="ARBA00023015"/>
    </source>
</evidence>
<dbReference type="EMBL" id="BAAALN010000005">
    <property type="protein sequence ID" value="GAA1234967.1"/>
    <property type="molecule type" value="Genomic_DNA"/>
</dbReference>
<dbReference type="Proteomes" id="UP001500653">
    <property type="component" value="Unassembled WGS sequence"/>
</dbReference>
<dbReference type="InterPro" id="IPR018062">
    <property type="entry name" value="HTH_AraC-typ_CS"/>
</dbReference>
<evidence type="ECO:0000256" key="2">
    <source>
        <dbReference type="ARBA" id="ARBA00023125"/>
    </source>
</evidence>
<dbReference type="Gene3D" id="1.10.10.60">
    <property type="entry name" value="Homeodomain-like"/>
    <property type="match status" value="1"/>
</dbReference>
<dbReference type="Pfam" id="PF12833">
    <property type="entry name" value="HTH_18"/>
    <property type="match status" value="1"/>
</dbReference>
<dbReference type="PROSITE" id="PS00041">
    <property type="entry name" value="HTH_ARAC_FAMILY_1"/>
    <property type="match status" value="1"/>
</dbReference>
<protein>
    <recommendedName>
        <fullName evidence="4">HTH araC/xylS-type domain-containing protein</fullName>
    </recommendedName>
</protein>
<dbReference type="PANTHER" id="PTHR46796:SF12">
    <property type="entry name" value="HTH-TYPE DNA-BINDING TRANSCRIPTIONAL ACTIVATOR EUTR"/>
    <property type="match status" value="1"/>
</dbReference>
<dbReference type="PANTHER" id="PTHR46796">
    <property type="entry name" value="HTH-TYPE TRANSCRIPTIONAL ACTIVATOR RHAS-RELATED"/>
    <property type="match status" value="1"/>
</dbReference>